<dbReference type="InterPro" id="IPR040079">
    <property type="entry name" value="Glutathione_S-Trfase"/>
</dbReference>
<dbReference type="SFLD" id="SFLDG01150">
    <property type="entry name" value="Main.1:_Beta-like"/>
    <property type="match status" value="1"/>
</dbReference>
<dbReference type="PANTHER" id="PTHR33840:SF1">
    <property type="entry name" value="TLE1 PHOSPHOLIPASE DOMAIN-CONTAINING PROTEIN"/>
    <property type="match status" value="1"/>
</dbReference>
<dbReference type="AlphaFoldDB" id="A0A011N0X2"/>
<dbReference type="Gene3D" id="1.20.1050.10">
    <property type="match status" value="1"/>
</dbReference>
<dbReference type="Gene3D" id="2.60.120.430">
    <property type="entry name" value="Galactose-binding lectin"/>
    <property type="match status" value="1"/>
</dbReference>
<dbReference type="Pfam" id="PF09994">
    <property type="entry name" value="T6SS_Tle1-like_cat"/>
    <property type="match status" value="1"/>
</dbReference>
<feature type="domain" description="GST N-terminal" evidence="1">
    <location>
        <begin position="548"/>
        <end position="631"/>
    </location>
</feature>
<organism evidence="3 4">
    <name type="scientific">Candidatus Accumulibacter adjunctus</name>
    <dbReference type="NCBI Taxonomy" id="1454001"/>
    <lineage>
        <taxon>Bacteria</taxon>
        <taxon>Pseudomonadati</taxon>
        <taxon>Pseudomonadota</taxon>
        <taxon>Betaproteobacteria</taxon>
        <taxon>Candidatus Accumulibacter</taxon>
    </lineage>
</organism>
<dbReference type="InterPro" id="IPR004046">
    <property type="entry name" value="GST_C"/>
</dbReference>
<dbReference type="PROSITE" id="PS50404">
    <property type="entry name" value="GST_NTER"/>
    <property type="match status" value="1"/>
</dbReference>
<dbReference type="InterPro" id="IPR010987">
    <property type="entry name" value="Glutathione-S-Trfase_C-like"/>
</dbReference>
<dbReference type="CDD" id="cd03188">
    <property type="entry name" value="GST_C_Beta"/>
    <property type="match status" value="1"/>
</dbReference>
<dbReference type="Proteomes" id="UP000020218">
    <property type="component" value="Unassembled WGS sequence"/>
</dbReference>
<dbReference type="Pfam" id="PF00043">
    <property type="entry name" value="GST_C"/>
    <property type="match status" value="1"/>
</dbReference>
<dbReference type="NCBIfam" id="NF007831">
    <property type="entry name" value="PRK10542.1"/>
    <property type="match status" value="1"/>
</dbReference>
<dbReference type="SUPFAM" id="SSF47616">
    <property type="entry name" value="GST C-terminal domain-like"/>
    <property type="match status" value="1"/>
</dbReference>
<keyword evidence="3" id="KW-0808">Transferase</keyword>
<dbReference type="Pfam" id="PF02798">
    <property type="entry name" value="GST_N"/>
    <property type="match status" value="1"/>
</dbReference>
<proteinExistence type="predicted"/>
<dbReference type="EC" id="2.5.1.18" evidence="3"/>
<dbReference type="Gene3D" id="3.40.30.10">
    <property type="entry name" value="Glutaredoxin"/>
    <property type="match status" value="1"/>
</dbReference>
<dbReference type="InterPro" id="IPR036282">
    <property type="entry name" value="Glutathione-S-Trfase_C_sf"/>
</dbReference>
<evidence type="ECO:0000313" key="3">
    <source>
        <dbReference type="EMBL" id="EXI68471.1"/>
    </source>
</evidence>
<dbReference type="SUPFAM" id="SSF52833">
    <property type="entry name" value="Thioredoxin-like"/>
    <property type="match status" value="1"/>
</dbReference>
<dbReference type="PATRIC" id="fig|1454001.3.peg.1272"/>
<dbReference type="SFLD" id="SFLDG00358">
    <property type="entry name" value="Main_(cytGST)"/>
    <property type="match status" value="1"/>
</dbReference>
<accession>A0A011N0X2</accession>
<dbReference type="PROSITE" id="PS50405">
    <property type="entry name" value="GST_CTER"/>
    <property type="match status" value="1"/>
</dbReference>
<keyword evidence="4" id="KW-1185">Reference proteome</keyword>
<feature type="domain" description="GST C-terminal" evidence="2">
    <location>
        <begin position="637"/>
        <end position="749"/>
    </location>
</feature>
<evidence type="ECO:0000313" key="4">
    <source>
        <dbReference type="Proteomes" id="UP000020218"/>
    </source>
</evidence>
<dbReference type="InterPro" id="IPR018712">
    <property type="entry name" value="Tle1-like_cat"/>
</dbReference>
<dbReference type="STRING" id="1454001.AW08_01253"/>
<dbReference type="InterPro" id="IPR036249">
    <property type="entry name" value="Thioredoxin-like_sf"/>
</dbReference>
<dbReference type="CDD" id="cd03057">
    <property type="entry name" value="GST_N_Beta"/>
    <property type="match status" value="1"/>
</dbReference>
<reference evidence="3" key="1">
    <citation type="submission" date="2014-02" db="EMBL/GenBank/DDBJ databases">
        <title>Expanding our view of genomic diversity in Candidatus Accumulibacter clades.</title>
        <authorList>
            <person name="Skennerton C.T."/>
            <person name="Barr J.J."/>
            <person name="Slater F.R."/>
            <person name="Bond P.L."/>
            <person name="Tyson G.W."/>
        </authorList>
    </citation>
    <scope>NUCLEOTIDE SEQUENCE [LARGE SCALE GENOMIC DNA]</scope>
</reference>
<dbReference type="EMBL" id="JFAX01000005">
    <property type="protein sequence ID" value="EXI68471.1"/>
    <property type="molecule type" value="Genomic_DNA"/>
</dbReference>
<dbReference type="InterPro" id="IPR004045">
    <property type="entry name" value="Glutathione_S-Trfase_N"/>
</dbReference>
<evidence type="ECO:0000259" key="2">
    <source>
        <dbReference type="PROSITE" id="PS50405"/>
    </source>
</evidence>
<dbReference type="PANTHER" id="PTHR33840">
    <property type="match status" value="1"/>
</dbReference>
<dbReference type="GO" id="GO:0004364">
    <property type="term" value="F:glutathione transferase activity"/>
    <property type="evidence" value="ECO:0007669"/>
    <property type="project" value="UniProtKB-EC"/>
</dbReference>
<protein>
    <submittedName>
        <fullName evidence="3">Glutathione S-transferase GstA</fullName>
        <ecNumber evidence="3">2.5.1.18</ecNumber>
    </submittedName>
</protein>
<sequence length="749" mass="83525">MSKEIVVCLDGSWNDPVERTNSYRLFQMLPGTERQVDESGPIRSHLVRTGEQLAAFHLASVGSGGRAQGLLRGTQGIGLHDCMIDAFLLISQVYERGDKIWLFGASRGAWAARSLGEFIAYTGLLAAGEADDDDAADEAERVWLIYRDDRGKKRGARFWKHHDETPIRMIGVWDTVGELGVPLFNGLRLIDRDELRFLKFRNRELSPRVEYGRQALAIDEQRADFVPTVWAEREGIRQLWFAGVHADVGGGYDSHGLADVALEWMVQEVNELAAGLQLVSGQLLPALAPDCLENRHDETRGPVWRTRPTRERKIPDDAEIHPSVLQRLQGRADYRPKALEDIPACAPFYRGEEPPPEEQLQPEREALPFRKLPIDGSTRFPVYAHKWWNASGVEVDVGERYRIEASGSWLDKDVSADADGYESKAWFLQLAEGSRRMERRPWFSLVAAIHPRPDLEASNADTENMLTGLIESAVGGVARVDDESSLIATPNGCEIEVSEPGFLYFFANDSAFAYGNNSGFLSVELSRLPGVDADDERAPAAPPRLPGSLDLKLYFAPGTSSLAPHIALREAGLDFDLVRVDLRRHQLADGSDFMAINAKGYVPVLELDDGERLTETAAILQYIADRVPESGLAPRAHTLARYRLQEWLAFIGCELHRSFVPLFRPDTSEDYRRSLRAGIATRLDYVAARLEDRYHLLGDHFTVADAYLYAVLTWGSAVSIDICRWPALAAFQERVGRRPGVLAALAAEA</sequence>
<evidence type="ECO:0000259" key="1">
    <source>
        <dbReference type="PROSITE" id="PS50404"/>
    </source>
</evidence>
<gene>
    <name evidence="3" type="primary">gstA</name>
    <name evidence="3" type="ORF">AW08_01253</name>
</gene>
<name>A0A011N0X2_9PROT</name>
<dbReference type="SFLD" id="SFLDS00019">
    <property type="entry name" value="Glutathione_Transferase_(cytos"/>
    <property type="match status" value="1"/>
</dbReference>
<comment type="caution">
    <text evidence="3">The sequence shown here is derived from an EMBL/GenBank/DDBJ whole genome shotgun (WGS) entry which is preliminary data.</text>
</comment>